<evidence type="ECO:0008006" key="3">
    <source>
        <dbReference type="Google" id="ProtNLM"/>
    </source>
</evidence>
<comment type="caution">
    <text evidence="1">The sequence shown here is derived from an EMBL/GenBank/DDBJ whole genome shotgun (WGS) entry which is preliminary data.</text>
</comment>
<reference evidence="1" key="1">
    <citation type="submission" date="2022-01" db="EMBL/GenBank/DDBJ databases">
        <title>Gillisia lutea sp. nov., isolated from marine plastic residues from the Malvarosa beach (Valencia, Spain).</title>
        <authorList>
            <person name="Vidal-Verdu A."/>
            <person name="Molina-Menor E."/>
            <person name="Satari L."/>
            <person name="Pascual J."/>
            <person name="Pereto J."/>
            <person name="Porcar M."/>
        </authorList>
    </citation>
    <scope>NUCLEOTIDE SEQUENCE</scope>
    <source>
        <strain evidence="1">M10.2A</strain>
    </source>
</reference>
<dbReference type="SUPFAM" id="SSF53137">
    <property type="entry name" value="Translational machinery components"/>
    <property type="match status" value="1"/>
</dbReference>
<protein>
    <recommendedName>
        <fullName evidence="3">Host attachment protein</fullName>
    </recommendedName>
</protein>
<evidence type="ECO:0000313" key="1">
    <source>
        <dbReference type="EMBL" id="MCF4101113.1"/>
    </source>
</evidence>
<evidence type="ECO:0000313" key="2">
    <source>
        <dbReference type="Proteomes" id="UP001179363"/>
    </source>
</evidence>
<gene>
    <name evidence="1" type="ORF">L1I30_05505</name>
</gene>
<proteinExistence type="predicted"/>
<accession>A0ABS9EEA5</accession>
<dbReference type="Proteomes" id="UP001179363">
    <property type="component" value="Unassembled WGS sequence"/>
</dbReference>
<name>A0ABS9EEA5_9FLAO</name>
<sequence length="135" mass="15670">MKKVGIWIDKRNAHILSLDGEGNEHFETVLHDVESQDVIKAFRDKDKQGPNEIIKDKKVLETEKHDLKNYLDTVIPHISEAGKIVIYGPAEMPQKLETELKTHYKDVYDKVKDVLKADSMTQNQFKALVKNYYNM</sequence>
<organism evidence="1 2">
    <name type="scientific">Gillisia lutea</name>
    <dbReference type="NCBI Taxonomy" id="2909668"/>
    <lineage>
        <taxon>Bacteria</taxon>
        <taxon>Pseudomonadati</taxon>
        <taxon>Bacteroidota</taxon>
        <taxon>Flavobacteriia</taxon>
        <taxon>Flavobacteriales</taxon>
        <taxon>Flavobacteriaceae</taxon>
        <taxon>Gillisia</taxon>
    </lineage>
</organism>
<dbReference type="EMBL" id="JAKGTH010000007">
    <property type="protein sequence ID" value="MCF4101113.1"/>
    <property type="molecule type" value="Genomic_DNA"/>
</dbReference>
<dbReference type="RefSeq" id="WP_236133264.1">
    <property type="nucleotide sequence ID" value="NZ_JAKGTH010000007.1"/>
</dbReference>
<keyword evidence="2" id="KW-1185">Reference proteome</keyword>